<gene>
    <name evidence="2" type="ORF">NDU88_005740</name>
</gene>
<keyword evidence="3" id="KW-1185">Reference proteome</keyword>
<protein>
    <submittedName>
        <fullName evidence="2">Uncharacterized protein</fullName>
    </submittedName>
</protein>
<comment type="caution">
    <text evidence="2">The sequence shown here is derived from an EMBL/GenBank/DDBJ whole genome shotgun (WGS) entry which is preliminary data.</text>
</comment>
<evidence type="ECO:0000313" key="2">
    <source>
        <dbReference type="EMBL" id="KAJ1180519.1"/>
    </source>
</evidence>
<accession>A0AAV7TXG3</accession>
<evidence type="ECO:0000256" key="1">
    <source>
        <dbReference type="SAM" id="MobiDB-lite"/>
    </source>
</evidence>
<dbReference type="AlphaFoldDB" id="A0AAV7TXG3"/>
<sequence>MTAAGHTPALLSLPLQTPSIKRSSRPASNSSSKACVTRTSPTTAITRHKALRLFGDLAGDWSRWLPCLLCPVQWTLRWVLTVKREEKTSMFGQLQVFVLNHELRETQDLH</sequence>
<evidence type="ECO:0000313" key="3">
    <source>
        <dbReference type="Proteomes" id="UP001066276"/>
    </source>
</evidence>
<proteinExistence type="predicted"/>
<feature type="compositionally biased region" description="Low complexity" evidence="1">
    <location>
        <begin position="19"/>
        <end position="34"/>
    </location>
</feature>
<dbReference type="EMBL" id="JANPWB010000006">
    <property type="protein sequence ID" value="KAJ1180519.1"/>
    <property type="molecule type" value="Genomic_DNA"/>
</dbReference>
<dbReference type="Proteomes" id="UP001066276">
    <property type="component" value="Chromosome 3_2"/>
</dbReference>
<name>A0AAV7TXG3_PLEWA</name>
<feature type="region of interest" description="Disordered" evidence="1">
    <location>
        <begin position="1"/>
        <end position="39"/>
    </location>
</feature>
<organism evidence="2 3">
    <name type="scientific">Pleurodeles waltl</name>
    <name type="common">Iberian ribbed newt</name>
    <dbReference type="NCBI Taxonomy" id="8319"/>
    <lineage>
        <taxon>Eukaryota</taxon>
        <taxon>Metazoa</taxon>
        <taxon>Chordata</taxon>
        <taxon>Craniata</taxon>
        <taxon>Vertebrata</taxon>
        <taxon>Euteleostomi</taxon>
        <taxon>Amphibia</taxon>
        <taxon>Batrachia</taxon>
        <taxon>Caudata</taxon>
        <taxon>Salamandroidea</taxon>
        <taxon>Salamandridae</taxon>
        <taxon>Pleurodelinae</taxon>
        <taxon>Pleurodeles</taxon>
    </lineage>
</organism>
<reference evidence="2" key="1">
    <citation type="journal article" date="2022" name="bioRxiv">
        <title>Sequencing and chromosome-scale assembly of the giantPleurodeles waltlgenome.</title>
        <authorList>
            <person name="Brown T."/>
            <person name="Elewa A."/>
            <person name="Iarovenko S."/>
            <person name="Subramanian E."/>
            <person name="Araus A.J."/>
            <person name="Petzold A."/>
            <person name="Susuki M."/>
            <person name="Suzuki K.-i.T."/>
            <person name="Hayashi T."/>
            <person name="Toyoda A."/>
            <person name="Oliveira C."/>
            <person name="Osipova E."/>
            <person name="Leigh N.D."/>
            <person name="Simon A."/>
            <person name="Yun M.H."/>
        </authorList>
    </citation>
    <scope>NUCLEOTIDE SEQUENCE</scope>
    <source>
        <strain evidence="2">20211129_DDA</strain>
        <tissue evidence="2">Liver</tissue>
    </source>
</reference>